<gene>
    <name evidence="3" type="ORF">AAS23_gp03</name>
</gene>
<accession>A0A3S9U7N3</accession>
<dbReference type="Pfam" id="PF06381">
    <property type="entry name" value="Phage_portal_3"/>
    <property type="match status" value="1"/>
</dbReference>
<protein>
    <submittedName>
        <fullName evidence="3">Portal protein</fullName>
    </submittedName>
</protein>
<feature type="domain" description="Anti-CBASS protein Acb1-like N-terminal" evidence="2">
    <location>
        <begin position="53"/>
        <end position="381"/>
    </location>
</feature>
<organism evidence="3 4">
    <name type="scientific">Pantoea phage vB_PagS_AAS23</name>
    <dbReference type="NCBI Taxonomy" id="2499073"/>
    <lineage>
        <taxon>Viruses</taxon>
        <taxon>Duplodnaviria</taxon>
        <taxon>Heunggongvirae</taxon>
        <taxon>Uroviricota</taxon>
        <taxon>Caudoviricetes</taxon>
        <taxon>Drexlerviridae</taxon>
        <taxon>Sauletekiovirus</taxon>
        <taxon>Sauletekiovirus AAS23</taxon>
    </lineage>
</organism>
<sequence>MRLDYSSLFYWRNKVEKAKVVKVVKEDGYNTVFGPDRSEQHVSAGGFEVYHSTASLYESNDIARRIVDVVPEEMVAPGFKINGLDDDKEFRSFWEGLRMDQSIVDLLCWARLFGRSGMLVMINDGRALTTPATAGGKIESVRVYEDSEFKIDSWETNQRNPRFGLPKVYSITSQDGSSFKVHYTRFYVQDGRRRPNSSKDRQSGGASVLSPSVVNAVLDYSECHRLATEILRRKQQTVWKAKGLAELCDDNEGVYAARLRLAQVSNNSGVGKPIGIDAEDEEYDILNSDISGIPEFLSTKMDRIVELTGIHEIILRNKNTGGVSASQNTALQTFYKLIERERKDNLHPVLEFLLPFVIDEEEWSIEFEPLSIPSDKEKAEVLGLVSKALTELLDNQTIDVEESRDTVESMNMGIKLKANPGPLPTREDAEEARQQQIEAEKQNQGISKDENQSGS</sequence>
<evidence type="ECO:0000313" key="4">
    <source>
        <dbReference type="Proteomes" id="UP000288641"/>
    </source>
</evidence>
<dbReference type="EMBL" id="MK095606">
    <property type="protein sequence ID" value="AZS06316.1"/>
    <property type="molecule type" value="Genomic_DNA"/>
</dbReference>
<dbReference type="InterPro" id="IPR024459">
    <property type="entry name" value="Acb1-like_N"/>
</dbReference>
<name>A0A3S9U7N3_9CAUD</name>
<proteinExistence type="predicted"/>
<evidence type="ECO:0000259" key="2">
    <source>
        <dbReference type="Pfam" id="PF06381"/>
    </source>
</evidence>
<feature type="region of interest" description="Disordered" evidence="1">
    <location>
        <begin position="413"/>
        <end position="455"/>
    </location>
</feature>
<reference evidence="3 4" key="1">
    <citation type="submission" date="2018-10" db="EMBL/GenBank/DDBJ databases">
        <title>Complete genome sequence of Pantoea phage vB_PagS_AAS23.</title>
        <authorList>
            <person name="Truncaite L."/>
            <person name="Simoliuniene M."/>
            <person name="Kazlauskas D."/>
            <person name="Meskys R."/>
            <person name="Simoliunas E."/>
        </authorList>
    </citation>
    <scope>NUCLEOTIDE SEQUENCE [LARGE SCALE GENOMIC DNA]</scope>
    <source>
        <strain evidence="3">AAS23</strain>
    </source>
</reference>
<dbReference type="Proteomes" id="UP000288641">
    <property type="component" value="Segment"/>
</dbReference>
<keyword evidence="4" id="KW-1185">Reference proteome</keyword>
<feature type="compositionally biased region" description="Basic and acidic residues" evidence="1">
    <location>
        <begin position="425"/>
        <end position="455"/>
    </location>
</feature>
<evidence type="ECO:0000256" key="1">
    <source>
        <dbReference type="SAM" id="MobiDB-lite"/>
    </source>
</evidence>
<evidence type="ECO:0000313" key="3">
    <source>
        <dbReference type="EMBL" id="AZS06316.1"/>
    </source>
</evidence>